<organism evidence="12 13">
    <name type="scientific">Macrostomum lignano</name>
    <dbReference type="NCBI Taxonomy" id="282301"/>
    <lineage>
        <taxon>Eukaryota</taxon>
        <taxon>Metazoa</taxon>
        <taxon>Spiralia</taxon>
        <taxon>Lophotrochozoa</taxon>
        <taxon>Platyhelminthes</taxon>
        <taxon>Rhabditophora</taxon>
        <taxon>Macrostomorpha</taxon>
        <taxon>Macrostomida</taxon>
        <taxon>Macrostomidae</taxon>
        <taxon>Macrostomum</taxon>
    </lineage>
</organism>
<comment type="caution">
    <text evidence="12">The sequence shown here is derived from an EMBL/GenBank/DDBJ whole genome shotgun (WGS) entry which is preliminary data.</text>
</comment>
<protein>
    <recommendedName>
        <fullName evidence="1">proline--tRNA ligase</fullName>
        <ecNumber evidence="1">6.1.1.15</ecNumber>
    </recommendedName>
    <alternativeName>
        <fullName evidence="7">Prolyl-tRNA synthetase</fullName>
    </alternativeName>
</protein>
<dbReference type="HAMAP" id="MF_01571">
    <property type="entry name" value="Pro_tRNA_synth_type3"/>
    <property type="match status" value="1"/>
</dbReference>
<dbReference type="FunFam" id="3.30.110.30:FF:000001">
    <property type="entry name" value="Bifunctional glutamate/proline--tRNA ligase"/>
    <property type="match status" value="1"/>
</dbReference>
<dbReference type="Pfam" id="PF09180">
    <property type="entry name" value="ProRS-C_1"/>
    <property type="match status" value="1"/>
</dbReference>
<evidence type="ECO:0000256" key="1">
    <source>
        <dbReference type="ARBA" id="ARBA00012831"/>
    </source>
</evidence>
<dbReference type="InterPro" id="IPR002316">
    <property type="entry name" value="Pro-tRNA-ligase_IIa"/>
</dbReference>
<dbReference type="OrthoDB" id="1350766at2759"/>
<dbReference type="Pfam" id="PF00587">
    <property type="entry name" value="tRNA-synt_2b"/>
    <property type="match status" value="1"/>
</dbReference>
<dbReference type="Gene3D" id="1.10.287.10">
    <property type="entry name" value="S15/NS1, RNA-binding"/>
    <property type="match status" value="1"/>
</dbReference>
<dbReference type="SMART" id="SM00991">
    <property type="entry name" value="WHEP-TRS"/>
    <property type="match status" value="1"/>
</dbReference>
<dbReference type="PROSITE" id="PS50862">
    <property type="entry name" value="AA_TRNA_LIGASE_II"/>
    <property type="match status" value="1"/>
</dbReference>
<evidence type="ECO:0000256" key="4">
    <source>
        <dbReference type="ARBA" id="ARBA00022840"/>
    </source>
</evidence>
<accession>A0A267DVQ1</accession>
<reference evidence="12 13" key="1">
    <citation type="submission" date="2017-06" db="EMBL/GenBank/DDBJ databases">
        <title>A platform for efficient transgenesis in Macrostomum lignano, a flatworm model organism for stem cell research.</title>
        <authorList>
            <person name="Berezikov E."/>
        </authorList>
    </citation>
    <scope>NUCLEOTIDE SEQUENCE [LARGE SCALE GENOMIC DNA]</scope>
    <source>
        <strain evidence="12">DV1</strain>
        <tissue evidence="12">Whole organism</tissue>
    </source>
</reference>
<dbReference type="Gene3D" id="3.30.930.10">
    <property type="entry name" value="Bira Bifunctional Protein, Domain 2"/>
    <property type="match status" value="1"/>
</dbReference>
<dbReference type="GO" id="GO:0004827">
    <property type="term" value="F:proline-tRNA ligase activity"/>
    <property type="evidence" value="ECO:0007669"/>
    <property type="project" value="UniProtKB-EC"/>
</dbReference>
<dbReference type="FunFam" id="3.30.930.10:FF:000007">
    <property type="entry name" value="Bifunctional glutamate/proline--tRNA ligase"/>
    <property type="match status" value="1"/>
</dbReference>
<dbReference type="InterPro" id="IPR016061">
    <property type="entry name" value="Pro-tRNA_ligase_II_C"/>
</dbReference>
<dbReference type="GO" id="GO:0005737">
    <property type="term" value="C:cytoplasm"/>
    <property type="evidence" value="ECO:0007669"/>
    <property type="project" value="InterPro"/>
</dbReference>
<dbReference type="InterPro" id="IPR004154">
    <property type="entry name" value="Anticodon-bd"/>
</dbReference>
<feature type="region of interest" description="Disordered" evidence="9">
    <location>
        <begin position="57"/>
        <end position="89"/>
    </location>
</feature>
<dbReference type="NCBIfam" id="TIGR00408">
    <property type="entry name" value="proS_fam_I"/>
    <property type="match status" value="1"/>
</dbReference>
<dbReference type="PANTHER" id="PTHR43382:SF2">
    <property type="entry name" value="BIFUNCTIONAL GLUTAMATE_PROLINE--TRNA LIGASE"/>
    <property type="match status" value="1"/>
</dbReference>
<dbReference type="SUPFAM" id="SSF55681">
    <property type="entry name" value="Class II aaRS and biotin synthetases"/>
    <property type="match status" value="1"/>
</dbReference>
<dbReference type="EC" id="6.1.1.15" evidence="1"/>
<dbReference type="InterPro" id="IPR004499">
    <property type="entry name" value="Pro-tRNA-ligase_IIa_arc-type"/>
</dbReference>
<sequence length="590" mass="66083">GGRREMADADAIKSEIDQLGDKIRGLKAGGADKSVVDMEVAALKELKQRYKDLTGVELAGGRPNKKVKEAAKPPAVQDDQDDAGRKHQTRLGMEASKADNLADWYSQVITKSELIEYYDISGCYILRPWAYSIWEMVQRYVDDRIKGMGVQNVYFPMFVSNAALEKEKTHITDFAPEVAWVTRSGRSDLAEPIAIRPTSETVMYPSFAKWIQSYRDLPLKVNQWNNVVRWEFKHPQPFLRTREFLWHEGHTAFATREEAEVEVMEILAMYEYVYENLMAVPVIKGRKTEKEKFAGGDYTTTVEVYIGASGRAIQGATSHHLGQNFSQMFDIVFEDPATGEKRHVHQNSWAITTRSIGVMVMVHGDDKGLVLPPRLAAHQLVLVPCGLTVRTTEEAKRALLDKCNSLAAELRACGLRVHADLREHYSPGWKFNHWELKGVPVRIEVGPRDMAAKQVVAAIRYSGEKRTLPEEGLAASLQALLDSVQSEMFARAKAEQDARLSVCPDLASLCAALDKQHLILAPFCGDPDCEDLIKKDSARNAIVEEGVPSMGAKSLCIPFNQPDEIGPDTKCVHSHCGRKPQFYTLFGRSY</sequence>
<comment type="catalytic activity">
    <reaction evidence="8">
        <text>tRNA(Pro) + L-proline + ATP = L-prolyl-tRNA(Pro) + AMP + diphosphate</text>
        <dbReference type="Rhea" id="RHEA:14305"/>
        <dbReference type="Rhea" id="RHEA-COMP:9700"/>
        <dbReference type="Rhea" id="RHEA-COMP:9702"/>
        <dbReference type="ChEBI" id="CHEBI:30616"/>
        <dbReference type="ChEBI" id="CHEBI:33019"/>
        <dbReference type="ChEBI" id="CHEBI:60039"/>
        <dbReference type="ChEBI" id="CHEBI:78442"/>
        <dbReference type="ChEBI" id="CHEBI:78532"/>
        <dbReference type="ChEBI" id="CHEBI:456215"/>
        <dbReference type="EC" id="6.1.1.15"/>
    </reaction>
</comment>
<dbReference type="STRING" id="282301.A0A267DVQ1"/>
<dbReference type="Proteomes" id="UP000215902">
    <property type="component" value="Unassembled WGS sequence"/>
</dbReference>
<dbReference type="GO" id="GO:0005524">
    <property type="term" value="F:ATP binding"/>
    <property type="evidence" value="ECO:0007669"/>
    <property type="project" value="UniProtKB-KW"/>
</dbReference>
<dbReference type="SUPFAM" id="SSF64586">
    <property type="entry name" value="C-terminal domain of ProRS"/>
    <property type="match status" value="1"/>
</dbReference>
<dbReference type="CDD" id="cd00862">
    <property type="entry name" value="ProRS_anticodon_zinc"/>
    <property type="match status" value="1"/>
</dbReference>
<name>A0A267DVQ1_9PLAT</name>
<keyword evidence="13" id="KW-1185">Reference proteome</keyword>
<dbReference type="InterPro" id="IPR045864">
    <property type="entry name" value="aa-tRNA-synth_II/BPL/LPL"/>
</dbReference>
<evidence type="ECO:0000256" key="8">
    <source>
        <dbReference type="ARBA" id="ARBA00047671"/>
    </source>
</evidence>
<evidence type="ECO:0000256" key="6">
    <source>
        <dbReference type="ARBA" id="ARBA00023146"/>
    </source>
</evidence>
<dbReference type="CDD" id="cd00778">
    <property type="entry name" value="ProRS_core_arch_euk"/>
    <property type="match status" value="1"/>
</dbReference>
<dbReference type="InterPro" id="IPR006195">
    <property type="entry name" value="aa-tRNA-synth_II"/>
</dbReference>
<dbReference type="CDD" id="cd01200">
    <property type="entry name" value="WHEPGMRS_RNA"/>
    <property type="match status" value="1"/>
</dbReference>
<dbReference type="PRINTS" id="PR01046">
    <property type="entry name" value="TRNASYNTHPRO"/>
</dbReference>
<dbReference type="PANTHER" id="PTHR43382">
    <property type="entry name" value="PROLYL-TRNA SYNTHETASE"/>
    <property type="match status" value="1"/>
</dbReference>
<dbReference type="GO" id="GO:0006433">
    <property type="term" value="P:prolyl-tRNA aminoacylation"/>
    <property type="evidence" value="ECO:0007669"/>
    <property type="project" value="InterPro"/>
</dbReference>
<dbReference type="InterPro" id="IPR017449">
    <property type="entry name" value="Pro-tRNA_synth_II"/>
</dbReference>
<feature type="non-terminal residue" evidence="12">
    <location>
        <position position="1"/>
    </location>
</feature>
<dbReference type="InterPro" id="IPR033721">
    <property type="entry name" value="ProRS_core_arch_euk"/>
</dbReference>
<proteinExistence type="inferred from homology"/>
<dbReference type="InterPro" id="IPR009068">
    <property type="entry name" value="uS15_NS1_RNA-bd_sf"/>
</dbReference>
<evidence type="ECO:0000259" key="10">
    <source>
        <dbReference type="PROSITE" id="PS50862"/>
    </source>
</evidence>
<evidence type="ECO:0000256" key="2">
    <source>
        <dbReference type="ARBA" id="ARBA00022598"/>
    </source>
</evidence>
<feature type="domain" description="Aminoacyl-transfer RNA synthetases class-II family profile" evidence="10">
    <location>
        <begin position="131"/>
        <end position="372"/>
    </location>
</feature>
<dbReference type="AlphaFoldDB" id="A0A267DVQ1"/>
<keyword evidence="2" id="KW-0436">Ligase</keyword>
<keyword evidence="5" id="KW-0648">Protein biosynthesis</keyword>
<dbReference type="SUPFAM" id="SSF47060">
    <property type="entry name" value="S15/NS1 RNA-binding domain"/>
    <property type="match status" value="1"/>
</dbReference>
<keyword evidence="4" id="KW-0067">ATP-binding</keyword>
<dbReference type="Gene3D" id="3.40.50.800">
    <property type="entry name" value="Anticodon-binding domain"/>
    <property type="match status" value="1"/>
</dbReference>
<evidence type="ECO:0000313" key="13">
    <source>
        <dbReference type="Proteomes" id="UP000215902"/>
    </source>
</evidence>
<dbReference type="PROSITE" id="PS51185">
    <property type="entry name" value="WHEP_TRS_2"/>
    <property type="match status" value="1"/>
</dbReference>
<dbReference type="Gene3D" id="3.30.110.30">
    <property type="entry name" value="C-terminal domain of ProRS"/>
    <property type="match status" value="1"/>
</dbReference>
<dbReference type="GO" id="GO:0017101">
    <property type="term" value="C:aminoacyl-tRNA synthetase multienzyme complex"/>
    <property type="evidence" value="ECO:0007669"/>
    <property type="project" value="TreeGrafter"/>
</dbReference>
<gene>
    <name evidence="12" type="ORF">BOX15_Mlig003030g1</name>
</gene>
<dbReference type="InterPro" id="IPR000738">
    <property type="entry name" value="WHEP-TRS_dom"/>
</dbReference>
<feature type="domain" description="WHEP-TRS" evidence="11">
    <location>
        <begin position="8"/>
        <end position="64"/>
    </location>
</feature>
<dbReference type="FunFam" id="3.40.50.800:FF:000005">
    <property type="entry name" value="bifunctional glutamate/proline--tRNA ligase"/>
    <property type="match status" value="1"/>
</dbReference>
<evidence type="ECO:0000256" key="5">
    <source>
        <dbReference type="ARBA" id="ARBA00022917"/>
    </source>
</evidence>
<dbReference type="InterPro" id="IPR002314">
    <property type="entry name" value="aa-tRNA-synt_IIb"/>
</dbReference>
<evidence type="ECO:0000256" key="9">
    <source>
        <dbReference type="SAM" id="MobiDB-lite"/>
    </source>
</evidence>
<dbReference type="Pfam" id="PF00458">
    <property type="entry name" value="WHEP-TRS"/>
    <property type="match status" value="1"/>
</dbReference>
<evidence type="ECO:0000313" key="12">
    <source>
        <dbReference type="EMBL" id="PAA53325.1"/>
    </source>
</evidence>
<evidence type="ECO:0000256" key="3">
    <source>
        <dbReference type="ARBA" id="ARBA00022741"/>
    </source>
</evidence>
<dbReference type="EMBL" id="NIVC01003103">
    <property type="protein sequence ID" value="PAA53325.1"/>
    <property type="molecule type" value="Genomic_DNA"/>
</dbReference>
<dbReference type="SUPFAM" id="SSF52954">
    <property type="entry name" value="Class II aaRS ABD-related"/>
    <property type="match status" value="1"/>
</dbReference>
<dbReference type="Pfam" id="PF03129">
    <property type="entry name" value="HGTP_anticodon"/>
    <property type="match status" value="1"/>
</dbReference>
<keyword evidence="3" id="KW-0547">Nucleotide-binding</keyword>
<evidence type="ECO:0000259" key="11">
    <source>
        <dbReference type="PROSITE" id="PS51185"/>
    </source>
</evidence>
<keyword evidence="6" id="KW-0030">Aminoacyl-tRNA synthetase</keyword>
<dbReference type="InterPro" id="IPR036621">
    <property type="entry name" value="Anticodon-bd_dom_sf"/>
</dbReference>
<dbReference type="SMART" id="SM00946">
    <property type="entry name" value="ProRS-C_1"/>
    <property type="match status" value="1"/>
</dbReference>
<evidence type="ECO:0000256" key="7">
    <source>
        <dbReference type="ARBA" id="ARBA00029731"/>
    </source>
</evidence>